<feature type="transmembrane region" description="Helical" evidence="1">
    <location>
        <begin position="102"/>
        <end position="122"/>
    </location>
</feature>
<feature type="transmembrane region" description="Helical" evidence="1">
    <location>
        <begin position="12"/>
        <end position="32"/>
    </location>
</feature>
<gene>
    <name evidence="2" type="ORF">FGADI_10464</name>
</gene>
<feature type="transmembrane region" description="Helical" evidence="1">
    <location>
        <begin position="69"/>
        <end position="90"/>
    </location>
</feature>
<keyword evidence="3" id="KW-1185">Reference proteome</keyword>
<proteinExistence type="predicted"/>
<feature type="transmembrane region" description="Helical" evidence="1">
    <location>
        <begin position="134"/>
        <end position="154"/>
    </location>
</feature>
<dbReference type="OrthoDB" id="193478at2759"/>
<dbReference type="InterPro" id="IPR018750">
    <property type="entry name" value="DUF2306_membrane"/>
</dbReference>
<dbReference type="AlphaFoldDB" id="A0A8H4SXH8"/>
<evidence type="ECO:0000313" key="2">
    <source>
        <dbReference type="EMBL" id="KAF4947393.1"/>
    </source>
</evidence>
<dbReference type="Proteomes" id="UP000604273">
    <property type="component" value="Unassembled WGS sequence"/>
</dbReference>
<accession>A0A8H4SXH8</accession>
<sequence length="305" mass="33820">MAALKSRLGFTNTTSFVLFCMFGGFLFLFSTLQLPYINIDGVFCAKGDPWSAPGECYIFQPPGLMRSGMVLHLATFLPAGALVCFQFIPALRRPKYIKFHRVNGYVVLVLSTLGTVAALIIGSKAMGGTFSNRLGVWTLATLVTTATVKGYASIKNREIEKHRAWMLRAWFWVSTPSTKDPNVTDWQKTTSIITMRFILISLAHIIGHPSRSITISMPCVVIEYLHENFPGTRKNPYPSCAAYFSGEDLLQEALVTTNWDLNDLPGITAALRVGYAVGGWFGFLINATGIEIYIWKTSPARKLKV</sequence>
<reference evidence="2" key="2">
    <citation type="submission" date="2020-05" db="EMBL/GenBank/DDBJ databases">
        <authorList>
            <person name="Kim H.-S."/>
            <person name="Proctor R.H."/>
            <person name="Brown D.W."/>
        </authorList>
    </citation>
    <scope>NUCLEOTIDE SEQUENCE</scope>
    <source>
        <strain evidence="2">NRRL 45417</strain>
    </source>
</reference>
<keyword evidence="1" id="KW-1133">Transmembrane helix</keyword>
<evidence type="ECO:0000256" key="1">
    <source>
        <dbReference type="SAM" id="Phobius"/>
    </source>
</evidence>
<name>A0A8H4SXH8_9HYPO</name>
<evidence type="ECO:0000313" key="3">
    <source>
        <dbReference type="Proteomes" id="UP000604273"/>
    </source>
</evidence>
<evidence type="ECO:0008006" key="4">
    <source>
        <dbReference type="Google" id="ProtNLM"/>
    </source>
</evidence>
<comment type="caution">
    <text evidence="2">The sequence shown here is derived from an EMBL/GenBank/DDBJ whole genome shotgun (WGS) entry which is preliminary data.</text>
</comment>
<dbReference type="Pfam" id="PF10067">
    <property type="entry name" value="DUF2306"/>
    <property type="match status" value="1"/>
</dbReference>
<protein>
    <recommendedName>
        <fullName evidence="4">DUF2306 domain-containing protein</fullName>
    </recommendedName>
</protein>
<organism evidence="2 3">
    <name type="scientific">Fusarium gaditjirri</name>
    <dbReference type="NCBI Taxonomy" id="282569"/>
    <lineage>
        <taxon>Eukaryota</taxon>
        <taxon>Fungi</taxon>
        <taxon>Dikarya</taxon>
        <taxon>Ascomycota</taxon>
        <taxon>Pezizomycotina</taxon>
        <taxon>Sordariomycetes</taxon>
        <taxon>Hypocreomycetidae</taxon>
        <taxon>Hypocreales</taxon>
        <taxon>Nectriaceae</taxon>
        <taxon>Fusarium</taxon>
        <taxon>Fusarium nisikadoi species complex</taxon>
    </lineage>
</organism>
<keyword evidence="1" id="KW-0472">Membrane</keyword>
<keyword evidence="1" id="KW-0812">Transmembrane</keyword>
<dbReference type="EMBL" id="JABFAI010000288">
    <property type="protein sequence ID" value="KAF4947393.1"/>
    <property type="molecule type" value="Genomic_DNA"/>
</dbReference>
<reference evidence="2" key="1">
    <citation type="journal article" date="2020" name="BMC Genomics">
        <title>Correction to: Identification and distribution of gene clusters required for synthesis of sphingolipid metabolism inhibitors in diverse species of the filamentous fungus Fusarium.</title>
        <authorList>
            <person name="Kim H.S."/>
            <person name="Lohmar J.M."/>
            <person name="Busman M."/>
            <person name="Brown D.W."/>
            <person name="Naumann T.A."/>
            <person name="Divon H.H."/>
            <person name="Lysoe E."/>
            <person name="Uhlig S."/>
            <person name="Proctor R.H."/>
        </authorList>
    </citation>
    <scope>NUCLEOTIDE SEQUENCE</scope>
    <source>
        <strain evidence="2">NRRL 45417</strain>
    </source>
</reference>